<evidence type="ECO:0000313" key="3">
    <source>
        <dbReference type="Proteomes" id="UP000664132"/>
    </source>
</evidence>
<name>A0A8H7W4N4_9HELO</name>
<proteinExistence type="predicted"/>
<accession>A0A8H7W4N4</accession>
<organism evidence="2 3">
    <name type="scientific">Cadophora malorum</name>
    <dbReference type="NCBI Taxonomy" id="108018"/>
    <lineage>
        <taxon>Eukaryota</taxon>
        <taxon>Fungi</taxon>
        <taxon>Dikarya</taxon>
        <taxon>Ascomycota</taxon>
        <taxon>Pezizomycotina</taxon>
        <taxon>Leotiomycetes</taxon>
        <taxon>Helotiales</taxon>
        <taxon>Ploettnerulaceae</taxon>
        <taxon>Cadophora</taxon>
    </lineage>
</organism>
<sequence length="589" mass="67768">MGSSSSRENSASRKRKARITEAELPKKAARHSSIPTPEATLTAHANIRNEIPDQPRKFPMMAFLDCRLSIKIRSWTSKLMGSSPSATLQQSSEGDKAPNAEPQCHDQAQIQYLNRAGHRRSITWDTTIELKDRPQSQISKYARTSTVEVEIDWWKDPIQLKACESFLSTGKYLDAFMALSYEDVRKIVCLLPPEIVNMVLSISAKVGRMEELMPEEYQDGMDYADSPRTVSNADADAESEEDAREMVDCRRVLAEYFDSRLDGILFCRYSGVLKRPASCPKRELSRQTLDSLYESTRGWGPTAHIVSPETRSDRPLISPIRFSQAYRAMKLHRLGKGSTRDIVFLDLMHGYLLDDKINHYVVTDPFISDDRLLIRTQYWIYAHNLDPESKTYVQAFLNGNCPSWGQEIPMAWACRHFSTNSNVPIYDFDRPEEAARLRRCNECAFEYQIDTVRQIPVNWTSLSPAQIADESFCAVVTLWRDFGRCLTPYDPRWAAHFVEYTEPYFTSSFPAENQQLRNPDKEEPANDWELGDIRRAYERCDELIETERSLHRSVLKLLLSTEEQRKVLESAAVRKEKLRELESKSQRGL</sequence>
<evidence type="ECO:0000313" key="2">
    <source>
        <dbReference type="EMBL" id="KAG4417070.1"/>
    </source>
</evidence>
<gene>
    <name evidence="2" type="ORF">IFR04_009776</name>
</gene>
<dbReference type="EMBL" id="JAFJYH010000165">
    <property type="protein sequence ID" value="KAG4417070.1"/>
    <property type="molecule type" value="Genomic_DNA"/>
</dbReference>
<reference evidence="2" key="1">
    <citation type="submission" date="2021-02" db="EMBL/GenBank/DDBJ databases">
        <title>Genome sequence Cadophora malorum strain M34.</title>
        <authorList>
            <person name="Stefanovic E."/>
            <person name="Vu D."/>
            <person name="Scully C."/>
            <person name="Dijksterhuis J."/>
            <person name="Roader J."/>
            <person name="Houbraken J."/>
        </authorList>
    </citation>
    <scope>NUCLEOTIDE SEQUENCE</scope>
    <source>
        <strain evidence="2">M34</strain>
    </source>
</reference>
<evidence type="ECO:0000256" key="1">
    <source>
        <dbReference type="SAM" id="MobiDB-lite"/>
    </source>
</evidence>
<feature type="region of interest" description="Disordered" evidence="1">
    <location>
        <begin position="1"/>
        <end position="33"/>
    </location>
</feature>
<feature type="region of interest" description="Disordered" evidence="1">
    <location>
        <begin position="80"/>
        <end position="101"/>
    </location>
</feature>
<comment type="caution">
    <text evidence="2">The sequence shown here is derived from an EMBL/GenBank/DDBJ whole genome shotgun (WGS) entry which is preliminary data.</text>
</comment>
<feature type="region of interest" description="Disordered" evidence="1">
    <location>
        <begin position="220"/>
        <end position="241"/>
    </location>
</feature>
<protein>
    <submittedName>
        <fullName evidence="2">Uncharacterized protein</fullName>
    </submittedName>
</protein>
<feature type="compositionally biased region" description="Polar residues" evidence="1">
    <location>
        <begin position="80"/>
        <end position="92"/>
    </location>
</feature>
<dbReference type="Proteomes" id="UP000664132">
    <property type="component" value="Unassembled WGS sequence"/>
</dbReference>
<keyword evidence="3" id="KW-1185">Reference proteome</keyword>
<dbReference type="AlphaFoldDB" id="A0A8H7W4N4"/>
<dbReference type="OrthoDB" id="3555312at2759"/>